<comment type="caution">
    <text evidence="2">The sequence shown here is derived from an EMBL/GenBank/DDBJ whole genome shotgun (WGS) entry which is preliminary data.</text>
</comment>
<keyword evidence="1" id="KW-0812">Transmembrane</keyword>
<evidence type="ECO:0000313" key="3">
    <source>
        <dbReference type="Proteomes" id="UP000297613"/>
    </source>
</evidence>
<gene>
    <name evidence="2" type="ORF">EHQ83_19490</name>
</gene>
<accession>A0A7I0IIN7</accession>
<keyword evidence="1" id="KW-0472">Membrane</keyword>
<dbReference type="Proteomes" id="UP000297613">
    <property type="component" value="Unassembled WGS sequence"/>
</dbReference>
<organism evidence="2 3">
    <name type="scientific">Leptospira yasudae</name>
    <dbReference type="NCBI Taxonomy" id="2202201"/>
    <lineage>
        <taxon>Bacteria</taxon>
        <taxon>Pseudomonadati</taxon>
        <taxon>Spirochaetota</taxon>
        <taxon>Spirochaetia</taxon>
        <taxon>Leptospirales</taxon>
        <taxon>Leptospiraceae</taxon>
        <taxon>Leptospira</taxon>
    </lineage>
</organism>
<evidence type="ECO:0000256" key="1">
    <source>
        <dbReference type="SAM" id="Phobius"/>
    </source>
</evidence>
<feature type="transmembrane region" description="Helical" evidence="1">
    <location>
        <begin position="28"/>
        <end position="49"/>
    </location>
</feature>
<feature type="non-terminal residue" evidence="2">
    <location>
        <position position="59"/>
    </location>
</feature>
<sequence length="59" mass="7128">MAFEIDFLKSLNPFILWKMRERSLSEELILIVYFILFLIVSYRVIILILDFFKPTIDVT</sequence>
<evidence type="ECO:0000313" key="2">
    <source>
        <dbReference type="EMBL" id="TGL78847.1"/>
    </source>
</evidence>
<dbReference type="EMBL" id="RQGM01000079">
    <property type="protein sequence ID" value="TGL78847.1"/>
    <property type="molecule type" value="Genomic_DNA"/>
</dbReference>
<reference evidence="2 3" key="1">
    <citation type="journal article" date="2019" name="PLoS Negl. Trop. Dis.">
        <title>Revisiting the worldwide diversity of Leptospira species in the environment.</title>
        <authorList>
            <person name="Vincent A.T."/>
            <person name="Schiettekatte O."/>
            <person name="Bourhy P."/>
            <person name="Veyrier F.J."/>
            <person name="Picardeau M."/>
        </authorList>
    </citation>
    <scope>NUCLEOTIDE SEQUENCE [LARGE SCALE GENOMIC DNA]</scope>
    <source>
        <strain evidence="2 3">201702445</strain>
    </source>
</reference>
<keyword evidence="1" id="KW-1133">Transmembrane helix</keyword>
<protein>
    <submittedName>
        <fullName evidence="2">Mechanosensitive ion channel protein</fullName>
    </submittedName>
</protein>
<name>A0A7I0IIN7_9LEPT</name>
<proteinExistence type="predicted"/>
<dbReference type="AlphaFoldDB" id="A0A7I0IIN7"/>